<organism evidence="1 2">
    <name type="scientific">Pseudomonas asturiensis</name>
    <dbReference type="NCBI Taxonomy" id="1190415"/>
    <lineage>
        <taxon>Bacteria</taxon>
        <taxon>Pseudomonadati</taxon>
        <taxon>Pseudomonadota</taxon>
        <taxon>Gammaproteobacteria</taxon>
        <taxon>Pseudomonadales</taxon>
        <taxon>Pseudomonadaceae</taxon>
        <taxon>Pseudomonas</taxon>
    </lineage>
</organism>
<accession>A0A1M7KJ47</accession>
<evidence type="ECO:0000313" key="2">
    <source>
        <dbReference type="Proteomes" id="UP000183983"/>
    </source>
</evidence>
<reference evidence="1 2" key="1">
    <citation type="submission" date="2016-11" db="EMBL/GenBank/DDBJ databases">
        <authorList>
            <person name="Jaros S."/>
            <person name="Januszkiewicz K."/>
            <person name="Wedrychowicz H."/>
        </authorList>
    </citation>
    <scope>NUCLEOTIDE SEQUENCE [LARGE SCALE GENOMIC DNA]</scope>
    <source>
        <strain evidence="1 2">LMG 26898</strain>
    </source>
</reference>
<dbReference type="EMBL" id="FRDA01000002">
    <property type="protein sequence ID" value="SHM65422.1"/>
    <property type="molecule type" value="Genomic_DNA"/>
</dbReference>
<protein>
    <submittedName>
        <fullName evidence="1">Uncharacterized protein</fullName>
    </submittedName>
</protein>
<evidence type="ECO:0000313" key="1">
    <source>
        <dbReference type="EMBL" id="SHM65422.1"/>
    </source>
</evidence>
<gene>
    <name evidence="1" type="ORF">SAMN05216593_102179</name>
</gene>
<name>A0A1M7KJ47_9PSED</name>
<proteinExistence type="predicted"/>
<sequence length="989" mass="110561">MRALDYNDANALISVLKERIKHPQLDYQFDSAITEAIMQIDPGKIEELIVLIVDATTDEVKRKSAFSTLSSGIRKFKFVLSEATLCLFDAQSFETQRSLLGIFSQDKRVVTLSRVFQVHAEELRAATCDKHVSPLHLKIATLEDAKALITALPSVSMQAMLISKSALLGPLVDTLRPLRVALKRHSIEILRQPSIDPGLHANAIRVISLFADRHTPVLCHASIVNQLPMAGFHAVIPALMPSLCERGNYESVVLNPLISIGERRWAMTALALLGVDLEETLHALAALPGQKDTDDQWELYSLLTCSFSPFKGAIALLRKFFEANQGSAPIALTLGPLLKLSELDAPDASALLVMALTSPHREVRCLAAMRLQYRRDSTVLAPMIQAYRKEQDTSTALYLARAIVASGAKNTGDLDHDQHQDAPFMVWRCILARRSKDQRASALLVKLALDNAQSWKVRRAAIAAAGELPYDTLLSLIHTPLLTTALPLADHSVSLSSYLILSLHIEHSARLFLQWHSLGRITFIKLVGGLVDREIKDRWFSECATSGETAAEWLYDSLSRDNRTAPDNLGAVENAIHLPLLQLATIRSLRKHGKIDIIEALLKTTTCEWLKIHATKQLVIARGGGSATESYLRHLLGDVCSDHSFLGALLPDLCRRKPASSARSPYPPPHRTISNKPQGLAASSIIKMVREETFEHALPHDFVITDLSQTQLIELIQLLAPERDPSSFVSEFQSVLGFMSDGHYVAQESSRSRPSSNARSRLRAALAAANDFDVKINWHSQSLSTPYCTDYRAGYFRALVLRGNSQKIYNELDVNRDTLLIELLENGRIESLANLLDDRVIPLISPYIEPCNLELFLSLCNVAALIQTPSIDATLKRLTYRWAREFTAPVSEAMAHNKRFLHQGFHLLSRHPRFIHADGIYECLASVYRHTHEVFDDFDLPDIFEHHSRAYVDLESRLVDLVEFEHYQVSRYDKLDDRCAQLFSSLYVP</sequence>
<dbReference type="AlphaFoldDB" id="A0A1M7KJ47"/>
<dbReference type="OrthoDB" id="7033655at2"/>
<dbReference type="InterPro" id="IPR011989">
    <property type="entry name" value="ARM-like"/>
</dbReference>
<dbReference type="Proteomes" id="UP000183983">
    <property type="component" value="Unassembled WGS sequence"/>
</dbReference>
<dbReference type="RefSeq" id="WP_073162571.1">
    <property type="nucleotide sequence ID" value="NZ_FRDA01000002.1"/>
</dbReference>
<dbReference type="Gene3D" id="1.25.10.10">
    <property type="entry name" value="Leucine-rich Repeat Variant"/>
    <property type="match status" value="1"/>
</dbReference>